<keyword evidence="4" id="KW-1185">Reference proteome</keyword>
<feature type="compositionally biased region" description="Basic residues" evidence="1">
    <location>
        <begin position="53"/>
        <end position="63"/>
    </location>
</feature>
<dbReference type="AlphaFoldDB" id="A0A0N1K011"/>
<feature type="signal peptide" evidence="2">
    <location>
        <begin position="1"/>
        <end position="27"/>
    </location>
</feature>
<proteinExistence type="predicted"/>
<feature type="region of interest" description="Disordered" evidence="1">
    <location>
        <begin position="28"/>
        <end position="63"/>
    </location>
</feature>
<evidence type="ECO:0000313" key="3">
    <source>
        <dbReference type="EMBL" id="KPC66965.1"/>
    </source>
</evidence>
<keyword evidence="2" id="KW-0732">Signal</keyword>
<sequence length="121" mass="12472">MRKLRRAAVVTAVLGSVGLLGAGTAYAGGGADGGTYSRTQSVQQDYRPQSSGGHKHGKSHGHKVIIRQSTSCRASEQNVDVLGEVGILDGLLGHLHGHKGKPGVQSTRIGSSAGCNNIARF</sequence>
<reference evidence="4" key="1">
    <citation type="submission" date="2015-07" db="EMBL/GenBank/DDBJ databases">
        <authorList>
            <person name="Ju K.-S."/>
            <person name="Doroghazi J.R."/>
            <person name="Metcalf W.W."/>
        </authorList>
    </citation>
    <scope>NUCLEOTIDE SEQUENCE [LARGE SCALE GENOMIC DNA]</scope>
    <source>
        <strain evidence="4">NRRL ISP-5002</strain>
    </source>
</reference>
<gene>
    <name evidence="3" type="ORF">ADL29_01945</name>
</gene>
<evidence type="ECO:0000313" key="4">
    <source>
        <dbReference type="Proteomes" id="UP000037982"/>
    </source>
</evidence>
<dbReference type="PATRIC" id="fig|66876.3.peg.415"/>
<dbReference type="Proteomes" id="UP000037982">
    <property type="component" value="Unassembled WGS sequence"/>
</dbReference>
<accession>A0A0N1K011</accession>
<evidence type="ECO:0000256" key="1">
    <source>
        <dbReference type="SAM" id="MobiDB-lite"/>
    </source>
</evidence>
<evidence type="ECO:0000256" key="2">
    <source>
        <dbReference type="SAM" id="SignalP"/>
    </source>
</evidence>
<feature type="chain" id="PRO_5005875347" evidence="2">
    <location>
        <begin position="28"/>
        <end position="121"/>
    </location>
</feature>
<dbReference type="EMBL" id="LGKG01000001">
    <property type="protein sequence ID" value="KPC66965.1"/>
    <property type="molecule type" value="Genomic_DNA"/>
</dbReference>
<protein>
    <submittedName>
        <fullName evidence="3">Uncharacterized protein</fullName>
    </submittedName>
</protein>
<name>A0A0N1K011_9ACTN</name>
<feature type="compositionally biased region" description="Polar residues" evidence="1">
    <location>
        <begin position="37"/>
        <end position="49"/>
    </location>
</feature>
<dbReference type="RefSeq" id="WP_046925995.1">
    <property type="nucleotide sequence ID" value="NZ_JBIAXE010000006.1"/>
</dbReference>
<comment type="caution">
    <text evidence="3">The sequence shown here is derived from an EMBL/GenBank/DDBJ whole genome shotgun (WGS) entry which is preliminary data.</text>
</comment>
<organism evidence="3 4">
    <name type="scientific">Streptomyces chattanoogensis</name>
    <dbReference type="NCBI Taxonomy" id="66876"/>
    <lineage>
        <taxon>Bacteria</taxon>
        <taxon>Bacillati</taxon>
        <taxon>Actinomycetota</taxon>
        <taxon>Actinomycetes</taxon>
        <taxon>Kitasatosporales</taxon>
        <taxon>Streptomycetaceae</taxon>
        <taxon>Streptomyces</taxon>
    </lineage>
</organism>